<dbReference type="Proteomes" id="UP001215598">
    <property type="component" value="Unassembled WGS sequence"/>
</dbReference>
<feature type="region of interest" description="Disordered" evidence="1">
    <location>
        <begin position="1"/>
        <end position="72"/>
    </location>
</feature>
<protein>
    <submittedName>
        <fullName evidence="2">Uncharacterized protein</fullName>
    </submittedName>
</protein>
<evidence type="ECO:0000256" key="1">
    <source>
        <dbReference type="SAM" id="MobiDB-lite"/>
    </source>
</evidence>
<gene>
    <name evidence="2" type="ORF">B0H16DRAFT_1861526</name>
</gene>
<proteinExistence type="predicted"/>
<keyword evidence="3" id="KW-1185">Reference proteome</keyword>
<name>A0AAD7IFT0_9AGAR</name>
<comment type="caution">
    <text evidence="2">The sequence shown here is derived from an EMBL/GenBank/DDBJ whole genome shotgun (WGS) entry which is preliminary data.</text>
</comment>
<dbReference type="EMBL" id="JARKIB010000096">
    <property type="protein sequence ID" value="KAJ7742084.1"/>
    <property type="molecule type" value="Genomic_DNA"/>
</dbReference>
<evidence type="ECO:0000313" key="3">
    <source>
        <dbReference type="Proteomes" id="UP001215598"/>
    </source>
</evidence>
<accession>A0AAD7IFT0</accession>
<dbReference type="AlphaFoldDB" id="A0AAD7IFT0"/>
<feature type="compositionally biased region" description="Basic residues" evidence="1">
    <location>
        <begin position="1"/>
        <end position="18"/>
    </location>
</feature>
<reference evidence="2" key="1">
    <citation type="submission" date="2023-03" db="EMBL/GenBank/DDBJ databases">
        <title>Massive genome expansion in bonnet fungi (Mycena s.s.) driven by repeated elements and novel gene families across ecological guilds.</title>
        <authorList>
            <consortium name="Lawrence Berkeley National Laboratory"/>
            <person name="Harder C.B."/>
            <person name="Miyauchi S."/>
            <person name="Viragh M."/>
            <person name="Kuo A."/>
            <person name="Thoen E."/>
            <person name="Andreopoulos B."/>
            <person name="Lu D."/>
            <person name="Skrede I."/>
            <person name="Drula E."/>
            <person name="Henrissat B."/>
            <person name="Morin E."/>
            <person name="Kohler A."/>
            <person name="Barry K."/>
            <person name="LaButti K."/>
            <person name="Morin E."/>
            <person name="Salamov A."/>
            <person name="Lipzen A."/>
            <person name="Mereny Z."/>
            <person name="Hegedus B."/>
            <person name="Baldrian P."/>
            <person name="Stursova M."/>
            <person name="Weitz H."/>
            <person name="Taylor A."/>
            <person name="Grigoriev I.V."/>
            <person name="Nagy L.G."/>
            <person name="Martin F."/>
            <person name="Kauserud H."/>
        </authorList>
    </citation>
    <scope>NUCLEOTIDE SEQUENCE</scope>
    <source>
        <strain evidence="2">CBHHK182m</strain>
    </source>
</reference>
<sequence length="196" mass="22398">MKKGMRGWGRRAIRRTRTRTLPGRSTRTESGRGTSGRSSVRRNEREPARRGVNEGRRPRSVRDRTTRLHTEGGTRSLRYMRRQRLFTAAAGLQASERAGAPGADACDSTLLVCDVDTAGSGTYAYQFHLYVFQQREPQLRLQYRVRVDHRLVNIILVGDLVLFRTGTAGIIRASANTRGVRARTRIRRYRGRWLDL</sequence>
<organism evidence="2 3">
    <name type="scientific">Mycena metata</name>
    <dbReference type="NCBI Taxonomy" id="1033252"/>
    <lineage>
        <taxon>Eukaryota</taxon>
        <taxon>Fungi</taxon>
        <taxon>Dikarya</taxon>
        <taxon>Basidiomycota</taxon>
        <taxon>Agaricomycotina</taxon>
        <taxon>Agaricomycetes</taxon>
        <taxon>Agaricomycetidae</taxon>
        <taxon>Agaricales</taxon>
        <taxon>Marasmiineae</taxon>
        <taxon>Mycenaceae</taxon>
        <taxon>Mycena</taxon>
    </lineage>
</organism>
<evidence type="ECO:0000313" key="2">
    <source>
        <dbReference type="EMBL" id="KAJ7742084.1"/>
    </source>
</evidence>
<feature type="compositionally biased region" description="Basic and acidic residues" evidence="1">
    <location>
        <begin position="41"/>
        <end position="72"/>
    </location>
</feature>